<dbReference type="Pfam" id="PF00400">
    <property type="entry name" value="WD40"/>
    <property type="match status" value="1"/>
</dbReference>
<evidence type="ECO:0000313" key="1">
    <source>
        <dbReference type="EMBL" id="CAJ0573836.1"/>
    </source>
</evidence>
<proteinExistence type="predicted"/>
<organism evidence="1 2">
    <name type="scientific">Mesorhabditis spiculigera</name>
    <dbReference type="NCBI Taxonomy" id="96644"/>
    <lineage>
        <taxon>Eukaryota</taxon>
        <taxon>Metazoa</taxon>
        <taxon>Ecdysozoa</taxon>
        <taxon>Nematoda</taxon>
        <taxon>Chromadorea</taxon>
        <taxon>Rhabditida</taxon>
        <taxon>Rhabditina</taxon>
        <taxon>Rhabditomorpha</taxon>
        <taxon>Rhabditoidea</taxon>
        <taxon>Rhabditidae</taxon>
        <taxon>Mesorhabditinae</taxon>
        <taxon>Mesorhabditis</taxon>
    </lineage>
</organism>
<feature type="non-terminal residue" evidence="1">
    <location>
        <position position="270"/>
    </location>
</feature>
<dbReference type="InterPro" id="IPR011047">
    <property type="entry name" value="Quinoprotein_ADH-like_sf"/>
</dbReference>
<dbReference type="AlphaFoldDB" id="A0AA36CTT1"/>
<dbReference type="InterPro" id="IPR001680">
    <property type="entry name" value="WD40_rpt"/>
</dbReference>
<accession>A0AA36CTT1</accession>
<comment type="caution">
    <text evidence="1">The sequence shown here is derived from an EMBL/GenBank/DDBJ whole genome shotgun (WGS) entry which is preliminary data.</text>
</comment>
<dbReference type="EMBL" id="CATQJA010002624">
    <property type="protein sequence ID" value="CAJ0573836.1"/>
    <property type="molecule type" value="Genomic_DNA"/>
</dbReference>
<gene>
    <name evidence="1" type="ORF">MSPICULIGERA_LOCUS12182</name>
</gene>
<protein>
    <submittedName>
        <fullName evidence="1">Uncharacterized protein</fullName>
    </submittedName>
</protein>
<dbReference type="Proteomes" id="UP001177023">
    <property type="component" value="Unassembled WGS sequence"/>
</dbReference>
<evidence type="ECO:0000313" key="2">
    <source>
        <dbReference type="Proteomes" id="UP001177023"/>
    </source>
</evidence>
<name>A0AA36CTT1_9BILA</name>
<dbReference type="InterPro" id="IPR015943">
    <property type="entry name" value="WD40/YVTN_repeat-like_dom_sf"/>
</dbReference>
<dbReference type="SUPFAM" id="SSF50998">
    <property type="entry name" value="Quinoprotein alcohol dehydrogenase-like"/>
    <property type="match status" value="1"/>
</dbReference>
<sequence>MRGRVDLYDEETKLLVARIFEDPEQRSIVWAGEFGGRILIHVRCAALLRFNEEQTAFEIFSKTAHYGHCASTSSENWLAMPDFEDSTSRIKLWRNPKDDECSQVLSSTGAENWMPICIHLREELKAVFIGWDSGCIDRVDAETSQQLARISLGAEPIFSMVATSRRLFCSTSAPPIRVLDVAEAGLKSCEQQIDYAASANGCSCLSLSPSGKTVYASFWDGTVRAYTTGKHGILFSIQACAYDTVHTICSPRDRQLYTGDAEGMVKMWRF</sequence>
<keyword evidence="2" id="KW-1185">Reference proteome</keyword>
<dbReference type="Gene3D" id="2.130.10.10">
    <property type="entry name" value="YVTN repeat-like/Quinoprotein amine dehydrogenase"/>
    <property type="match status" value="1"/>
</dbReference>
<reference evidence="1" key="1">
    <citation type="submission" date="2023-06" db="EMBL/GenBank/DDBJ databases">
        <authorList>
            <person name="Delattre M."/>
        </authorList>
    </citation>
    <scope>NUCLEOTIDE SEQUENCE</scope>
    <source>
        <strain evidence="1">AF72</strain>
    </source>
</reference>